<sequence>MMRMMNWILWTYSDTPRGGWVVGVKGVQPRAADTTATKWKRKLEARHIYWKKVDFLNFMEEAGIQDAGFMGNNYTWCNNRDAPNTIWKRLDRVLYNSEWFDLFNKTVVNHLAIASSDHAPLLVDFTNRVEEFQKYFKFLNIWTEHPEFLEVVRKEWVEECHGNPMWKLHRKLKKTTTALSRWSKVTYFGTYIGEIQ</sequence>
<evidence type="ECO:0000313" key="2">
    <source>
        <dbReference type="Proteomes" id="UP001234989"/>
    </source>
</evidence>
<dbReference type="EMBL" id="CP133619">
    <property type="protein sequence ID" value="WMV43322.1"/>
    <property type="molecule type" value="Genomic_DNA"/>
</dbReference>
<gene>
    <name evidence="1" type="ORF">MTR67_036707</name>
</gene>
<accession>A0AAF0ZLD0</accession>
<proteinExistence type="predicted"/>
<evidence type="ECO:0000313" key="1">
    <source>
        <dbReference type="EMBL" id="WMV43322.1"/>
    </source>
</evidence>
<dbReference type="PANTHER" id="PTHR33710:SF71">
    <property type="entry name" value="ENDONUCLEASE_EXONUCLEASE_PHOSPHATASE DOMAIN-CONTAINING PROTEIN"/>
    <property type="match status" value="1"/>
</dbReference>
<reference evidence="1" key="1">
    <citation type="submission" date="2023-08" db="EMBL/GenBank/DDBJ databases">
        <title>A de novo genome assembly of Solanum verrucosum Schlechtendal, a Mexican diploid species geographically isolated from the other diploid A-genome species in potato relatives.</title>
        <authorList>
            <person name="Hosaka K."/>
        </authorList>
    </citation>
    <scope>NUCLEOTIDE SEQUENCE</scope>
    <source>
        <tissue evidence="1">Young leaves</tissue>
    </source>
</reference>
<evidence type="ECO:0008006" key="3">
    <source>
        <dbReference type="Google" id="ProtNLM"/>
    </source>
</evidence>
<dbReference type="SUPFAM" id="SSF56219">
    <property type="entry name" value="DNase I-like"/>
    <property type="match status" value="1"/>
</dbReference>
<dbReference type="Gene3D" id="3.60.10.10">
    <property type="entry name" value="Endonuclease/exonuclease/phosphatase"/>
    <property type="match status" value="1"/>
</dbReference>
<keyword evidence="2" id="KW-1185">Reference proteome</keyword>
<dbReference type="AlphaFoldDB" id="A0AAF0ZLD0"/>
<dbReference type="InterPro" id="IPR036691">
    <property type="entry name" value="Endo/exonu/phosph_ase_sf"/>
</dbReference>
<name>A0AAF0ZLD0_SOLVR</name>
<protein>
    <recommendedName>
        <fullName evidence="3">Reverse transcriptase</fullName>
    </recommendedName>
</protein>
<dbReference type="Proteomes" id="UP001234989">
    <property type="component" value="Chromosome 8"/>
</dbReference>
<dbReference type="PANTHER" id="PTHR33710">
    <property type="entry name" value="BNAC02G09200D PROTEIN"/>
    <property type="match status" value="1"/>
</dbReference>
<organism evidence="1 2">
    <name type="scientific">Solanum verrucosum</name>
    <dbReference type="NCBI Taxonomy" id="315347"/>
    <lineage>
        <taxon>Eukaryota</taxon>
        <taxon>Viridiplantae</taxon>
        <taxon>Streptophyta</taxon>
        <taxon>Embryophyta</taxon>
        <taxon>Tracheophyta</taxon>
        <taxon>Spermatophyta</taxon>
        <taxon>Magnoliopsida</taxon>
        <taxon>eudicotyledons</taxon>
        <taxon>Gunneridae</taxon>
        <taxon>Pentapetalae</taxon>
        <taxon>asterids</taxon>
        <taxon>lamiids</taxon>
        <taxon>Solanales</taxon>
        <taxon>Solanaceae</taxon>
        <taxon>Solanoideae</taxon>
        <taxon>Solaneae</taxon>
        <taxon>Solanum</taxon>
    </lineage>
</organism>